<reference evidence="1 2" key="1">
    <citation type="journal article" date="2018" name="Sci. Rep.">
        <title>Genomic signatures of local adaptation to the degree of environmental predictability in rotifers.</title>
        <authorList>
            <person name="Franch-Gras L."/>
            <person name="Hahn C."/>
            <person name="Garcia-Roger E.M."/>
            <person name="Carmona M.J."/>
            <person name="Serra M."/>
            <person name="Gomez A."/>
        </authorList>
    </citation>
    <scope>NUCLEOTIDE SEQUENCE [LARGE SCALE GENOMIC DNA]</scope>
    <source>
        <strain evidence="1">HYR1</strain>
    </source>
</reference>
<dbReference type="Proteomes" id="UP000276133">
    <property type="component" value="Unassembled WGS sequence"/>
</dbReference>
<dbReference type="AlphaFoldDB" id="A0A3M7PHJ4"/>
<accession>A0A3M7PHJ4</accession>
<protein>
    <submittedName>
        <fullName evidence="1">Uncharacterized protein</fullName>
    </submittedName>
</protein>
<organism evidence="1 2">
    <name type="scientific">Brachionus plicatilis</name>
    <name type="common">Marine rotifer</name>
    <name type="synonym">Brachionus muelleri</name>
    <dbReference type="NCBI Taxonomy" id="10195"/>
    <lineage>
        <taxon>Eukaryota</taxon>
        <taxon>Metazoa</taxon>
        <taxon>Spiralia</taxon>
        <taxon>Gnathifera</taxon>
        <taxon>Rotifera</taxon>
        <taxon>Eurotatoria</taxon>
        <taxon>Monogononta</taxon>
        <taxon>Pseudotrocha</taxon>
        <taxon>Ploima</taxon>
        <taxon>Brachionidae</taxon>
        <taxon>Brachionus</taxon>
    </lineage>
</organism>
<proteinExistence type="predicted"/>
<gene>
    <name evidence="1" type="ORF">BpHYR1_019829</name>
</gene>
<name>A0A3M7PHJ4_BRAPC</name>
<keyword evidence="2" id="KW-1185">Reference proteome</keyword>
<comment type="caution">
    <text evidence="1">The sequence shown here is derived from an EMBL/GenBank/DDBJ whole genome shotgun (WGS) entry which is preliminary data.</text>
</comment>
<sequence>MTITVQVVFFVLRVKKVPDPSSMNSTTLNQKLDFALEQKKFYANYTSTIIKNAYWALTNI</sequence>
<evidence type="ECO:0000313" key="1">
    <source>
        <dbReference type="EMBL" id="RMZ98581.1"/>
    </source>
</evidence>
<dbReference type="EMBL" id="REGN01010686">
    <property type="protein sequence ID" value="RMZ98581.1"/>
    <property type="molecule type" value="Genomic_DNA"/>
</dbReference>
<evidence type="ECO:0000313" key="2">
    <source>
        <dbReference type="Proteomes" id="UP000276133"/>
    </source>
</evidence>